<evidence type="ECO:0000313" key="4">
    <source>
        <dbReference type="Proteomes" id="UP000177614"/>
    </source>
</evidence>
<comment type="caution">
    <text evidence="3">The sequence shown here is derived from an EMBL/GenBank/DDBJ whole genome shotgun (WGS) entry which is preliminary data.</text>
</comment>
<dbReference type="EMBL" id="MEWR01000009">
    <property type="protein sequence ID" value="OGC82225.1"/>
    <property type="molecule type" value="Genomic_DNA"/>
</dbReference>
<feature type="transmembrane region" description="Helical" evidence="1">
    <location>
        <begin position="92"/>
        <end position="114"/>
    </location>
</feature>
<dbReference type="Pfam" id="PF14360">
    <property type="entry name" value="PAP2_C"/>
    <property type="match status" value="1"/>
</dbReference>
<proteinExistence type="predicted"/>
<feature type="transmembrane region" description="Helical" evidence="1">
    <location>
        <begin position="20"/>
        <end position="43"/>
    </location>
</feature>
<reference evidence="3 4" key="1">
    <citation type="journal article" date="2016" name="Nat. Commun.">
        <title>Thousands of microbial genomes shed light on interconnected biogeochemical processes in an aquifer system.</title>
        <authorList>
            <person name="Anantharaman K."/>
            <person name="Brown C.T."/>
            <person name="Hug L.A."/>
            <person name="Sharon I."/>
            <person name="Castelle C.J."/>
            <person name="Probst A.J."/>
            <person name="Thomas B.C."/>
            <person name="Singh A."/>
            <person name="Wilkins M.J."/>
            <person name="Karaoz U."/>
            <person name="Brodie E.L."/>
            <person name="Williams K.H."/>
            <person name="Hubbard S.S."/>
            <person name="Banfield J.F."/>
        </authorList>
    </citation>
    <scope>NUCLEOTIDE SEQUENCE [LARGE SCALE GENOMIC DNA]</scope>
</reference>
<keyword evidence="1" id="KW-1133">Transmembrane helix</keyword>
<protein>
    <recommendedName>
        <fullName evidence="2">Sphingomyelin synthase-like domain-containing protein</fullName>
    </recommendedName>
</protein>
<dbReference type="InterPro" id="IPR025749">
    <property type="entry name" value="Sphingomyelin_synth-like_dom"/>
</dbReference>
<feature type="domain" description="Sphingomyelin synthase-like" evidence="2">
    <location>
        <begin position="135"/>
        <end position="198"/>
    </location>
</feature>
<feature type="transmembrane region" description="Helical" evidence="1">
    <location>
        <begin position="134"/>
        <end position="154"/>
    </location>
</feature>
<keyword evidence="1" id="KW-0812">Transmembrane</keyword>
<name>A0A1F4XKJ2_9BACT</name>
<dbReference type="Proteomes" id="UP000177614">
    <property type="component" value="Unassembled WGS sequence"/>
</dbReference>
<gene>
    <name evidence="3" type="ORF">A2V81_00615</name>
</gene>
<organism evidence="3 4">
    <name type="scientific">Candidatus Abawacabacteria bacterium RBG_16_42_10</name>
    <dbReference type="NCBI Taxonomy" id="1817814"/>
    <lineage>
        <taxon>Bacteria</taxon>
        <taxon>Candidatus Abawacaibacteriota</taxon>
    </lineage>
</organism>
<accession>A0A1F4XKJ2</accession>
<sequence>MTTLRRLYHHYRHLPELRRYSLYGALFLLVIVWLNYQAGTFAFSRMSNGVADLILDSIPRLDVSFVFIEGALLMTLLIFIIALRRPTYIPCILFNVAMFFGVRAAAVILTHLGPPLTVPDLTLASNLTERFVQGADYFFSGHTGFPLVIALVFWDTRWIRYLFIGFSIFFGSTALLGHLHYSIDVFSAPFIAHSVVIISQRLLPQIWKVAKAEI</sequence>
<keyword evidence="1" id="KW-0472">Membrane</keyword>
<evidence type="ECO:0000259" key="2">
    <source>
        <dbReference type="Pfam" id="PF14360"/>
    </source>
</evidence>
<feature type="transmembrane region" description="Helical" evidence="1">
    <location>
        <begin position="161"/>
        <end position="179"/>
    </location>
</feature>
<dbReference type="AlphaFoldDB" id="A0A1F4XKJ2"/>
<feature type="transmembrane region" description="Helical" evidence="1">
    <location>
        <begin position="63"/>
        <end position="83"/>
    </location>
</feature>
<evidence type="ECO:0000313" key="3">
    <source>
        <dbReference type="EMBL" id="OGC82225.1"/>
    </source>
</evidence>
<evidence type="ECO:0000256" key="1">
    <source>
        <dbReference type="SAM" id="Phobius"/>
    </source>
</evidence>